<proteinExistence type="predicted"/>
<sequence length="71" mass="8013">MATSHNFKFYTQYKWLMATLATIGSFIRDELKREGNFGIISLIPNQILKPIFKTDNRAVPPTPAQSPNSSV</sequence>
<accession>A0A915NKM4</accession>
<name>A0A915NKM4_9BILA</name>
<dbReference type="WBParaSite" id="scf7180000418558.g2568">
    <property type="protein sequence ID" value="scf7180000418558.g2568"/>
    <property type="gene ID" value="scf7180000418558.g2568"/>
</dbReference>
<organism evidence="1 2">
    <name type="scientific">Meloidogyne floridensis</name>
    <dbReference type="NCBI Taxonomy" id="298350"/>
    <lineage>
        <taxon>Eukaryota</taxon>
        <taxon>Metazoa</taxon>
        <taxon>Ecdysozoa</taxon>
        <taxon>Nematoda</taxon>
        <taxon>Chromadorea</taxon>
        <taxon>Rhabditida</taxon>
        <taxon>Tylenchina</taxon>
        <taxon>Tylenchomorpha</taxon>
        <taxon>Tylenchoidea</taxon>
        <taxon>Meloidogynidae</taxon>
        <taxon>Meloidogyninae</taxon>
        <taxon>Meloidogyne</taxon>
    </lineage>
</organism>
<dbReference type="Proteomes" id="UP000887560">
    <property type="component" value="Unplaced"/>
</dbReference>
<keyword evidence="1" id="KW-1185">Reference proteome</keyword>
<dbReference type="AlphaFoldDB" id="A0A915NKM4"/>
<evidence type="ECO:0000313" key="1">
    <source>
        <dbReference type="Proteomes" id="UP000887560"/>
    </source>
</evidence>
<protein>
    <submittedName>
        <fullName evidence="2">Uncharacterized protein</fullName>
    </submittedName>
</protein>
<evidence type="ECO:0000313" key="2">
    <source>
        <dbReference type="WBParaSite" id="scf7180000418558.g2568"/>
    </source>
</evidence>
<reference evidence="2" key="1">
    <citation type="submission" date="2022-11" db="UniProtKB">
        <authorList>
            <consortium name="WormBaseParasite"/>
        </authorList>
    </citation>
    <scope>IDENTIFICATION</scope>
</reference>